<evidence type="ECO:0000313" key="2">
    <source>
        <dbReference type="EMBL" id="KAF1305694.1"/>
    </source>
</evidence>
<sequence>MKTNAELKAEAKALLQNRWKESILMCLIPTLLTILTVIATFIIIGALLYFFFIFFQDYMHSLESSSYVSTDNGGSSGSNAGGLISGLIAAFFTAGISWTFLDVYRGRIATIRPFKDLVRGFRLPYALGIVVIYLLSVLFTFLWSLLLIIPGIIKSYAYSQANYIFYETYENTGEVPRYLDTITASRQIMDGHKGQLFLLDLSFIGWHFLCWLTLGIGYIWLNPYIYATKSIFYANLPKE</sequence>
<dbReference type="Pfam" id="PF06161">
    <property type="entry name" value="DUF975"/>
    <property type="match status" value="1"/>
</dbReference>
<feature type="transmembrane region" description="Helical" evidence="1">
    <location>
        <begin position="22"/>
        <end position="55"/>
    </location>
</feature>
<accession>A0ABQ6Z261</accession>
<dbReference type="PANTHER" id="PTHR40076:SF1">
    <property type="entry name" value="MEMBRANE PROTEIN"/>
    <property type="match status" value="1"/>
</dbReference>
<dbReference type="PANTHER" id="PTHR40076">
    <property type="entry name" value="MEMBRANE PROTEIN-RELATED"/>
    <property type="match status" value="1"/>
</dbReference>
<dbReference type="EMBL" id="MAEL01000010">
    <property type="protein sequence ID" value="KAF1305694.1"/>
    <property type="molecule type" value="Genomic_DNA"/>
</dbReference>
<evidence type="ECO:0000313" key="3">
    <source>
        <dbReference type="Proteomes" id="UP000782705"/>
    </source>
</evidence>
<gene>
    <name evidence="2" type="ORF">BAU17_00135</name>
</gene>
<dbReference type="InterPro" id="IPR010380">
    <property type="entry name" value="DUF975"/>
</dbReference>
<keyword evidence="3" id="KW-1185">Reference proteome</keyword>
<reference evidence="2 3" key="1">
    <citation type="submission" date="2016-06" db="EMBL/GenBank/DDBJ databases">
        <title>Four novel species of enterococci isolated from chicken manure.</title>
        <authorList>
            <person name="Van Tyne D."/>
        </authorList>
    </citation>
    <scope>NUCLEOTIDE SEQUENCE [LARGE SCALE GENOMIC DNA]</scope>
    <source>
        <strain evidence="2 3">CU12B</strain>
    </source>
</reference>
<keyword evidence="1" id="KW-1133">Transmembrane helix</keyword>
<keyword evidence="1" id="KW-0812">Transmembrane</keyword>
<evidence type="ECO:0000256" key="1">
    <source>
        <dbReference type="SAM" id="Phobius"/>
    </source>
</evidence>
<proteinExistence type="predicted"/>
<feature type="transmembrane region" description="Helical" evidence="1">
    <location>
        <begin position="203"/>
        <end position="221"/>
    </location>
</feature>
<dbReference type="RefSeq" id="WP_161901009.1">
    <property type="nucleotide sequence ID" value="NZ_MAEL01000010.1"/>
</dbReference>
<comment type="caution">
    <text evidence="2">The sequence shown here is derived from an EMBL/GenBank/DDBJ whole genome shotgun (WGS) entry which is preliminary data.</text>
</comment>
<dbReference type="Proteomes" id="UP000782705">
    <property type="component" value="Unassembled WGS sequence"/>
</dbReference>
<protein>
    <submittedName>
        <fullName evidence="2">Molybdenum ABC transporter substrate-binding protein</fullName>
    </submittedName>
</protein>
<keyword evidence="1" id="KW-0472">Membrane</keyword>
<name>A0ABQ6Z261_9ENTE</name>
<feature type="transmembrane region" description="Helical" evidence="1">
    <location>
        <begin position="125"/>
        <end position="153"/>
    </location>
</feature>
<organism evidence="2 3">
    <name type="scientific">Candidatus Enterococcus willemsii</name>
    <dbReference type="NCBI Taxonomy" id="1857215"/>
    <lineage>
        <taxon>Bacteria</taxon>
        <taxon>Bacillati</taxon>
        <taxon>Bacillota</taxon>
        <taxon>Bacilli</taxon>
        <taxon>Lactobacillales</taxon>
        <taxon>Enterococcaceae</taxon>
        <taxon>Enterococcus</taxon>
    </lineage>
</organism>
<feature type="transmembrane region" description="Helical" evidence="1">
    <location>
        <begin position="83"/>
        <end position="104"/>
    </location>
</feature>